<organism evidence="12 13">
    <name type="scientific">Menidia menidia</name>
    <name type="common">Atlantic silverside</name>
    <dbReference type="NCBI Taxonomy" id="238744"/>
    <lineage>
        <taxon>Eukaryota</taxon>
        <taxon>Metazoa</taxon>
        <taxon>Chordata</taxon>
        <taxon>Craniata</taxon>
        <taxon>Vertebrata</taxon>
        <taxon>Euteleostomi</taxon>
        <taxon>Actinopterygii</taxon>
        <taxon>Neopterygii</taxon>
        <taxon>Teleostei</taxon>
        <taxon>Neoteleostei</taxon>
        <taxon>Acanthomorphata</taxon>
        <taxon>Ovalentaria</taxon>
        <taxon>Atherinomorphae</taxon>
        <taxon>Atheriniformes</taxon>
        <taxon>Atherinopsidae</taxon>
        <taxon>Menidiinae</taxon>
        <taxon>Menidia</taxon>
    </lineage>
</organism>
<keyword evidence="5" id="KW-0507">mRNA processing</keyword>
<dbReference type="Pfam" id="PF15264">
    <property type="entry name" value="TSSC4"/>
    <property type="match status" value="1"/>
</dbReference>
<dbReference type="OrthoDB" id="1906282at2759"/>
<evidence type="ECO:0000256" key="6">
    <source>
        <dbReference type="ARBA" id="ARBA00022728"/>
    </source>
</evidence>
<dbReference type="EMBL" id="CAJRST010000001">
    <property type="protein sequence ID" value="CAG5850770.1"/>
    <property type="molecule type" value="Genomic_DNA"/>
</dbReference>
<evidence type="ECO:0000256" key="7">
    <source>
        <dbReference type="ARBA" id="ARBA00023187"/>
    </source>
</evidence>
<evidence type="ECO:0000256" key="8">
    <source>
        <dbReference type="ARBA" id="ARBA00023242"/>
    </source>
</evidence>
<dbReference type="GO" id="GO:0006397">
    <property type="term" value="P:mRNA processing"/>
    <property type="evidence" value="ECO:0007669"/>
    <property type="project" value="UniProtKB-KW"/>
</dbReference>
<keyword evidence="7" id="KW-0508">mRNA splicing</keyword>
<dbReference type="AlphaFoldDB" id="A0A8S4A5M7"/>
<comment type="similarity">
    <text evidence="3">Belongs to the TSSC4 family.</text>
</comment>
<feature type="compositionally biased region" description="Basic and acidic residues" evidence="11">
    <location>
        <begin position="174"/>
        <end position="186"/>
    </location>
</feature>
<dbReference type="PANTHER" id="PTHR13445">
    <property type="entry name" value="TUMOR SUPPRESSING SUBTRANSFERABLE CANDIDATE 4 TSSC4"/>
    <property type="match status" value="1"/>
</dbReference>
<keyword evidence="6" id="KW-0747">Spliceosome</keyword>
<evidence type="ECO:0000256" key="2">
    <source>
        <dbReference type="ARBA" id="ARBA00004496"/>
    </source>
</evidence>
<comment type="function">
    <text evidence="10">Protein associated with the U5 snRNP, during its maturation and its post-splicing recycling and which is required for spliceosomal tri-snRNP complex assembly in the nucleus. Has a molecular sequestering activity and transiently hinders SNRNP200 binding sites for constitutive splicing factors that intervene later during the assembly of the spliceosome and splicing. Together with its molecular sequestering activity, may also function as a molecular adapter and placeholder, coordinating the assembly of the U5 snRNP and its association with the U4/U6 di-snRNP.</text>
</comment>
<dbReference type="InterPro" id="IPR029338">
    <property type="entry name" value="TSSC4"/>
</dbReference>
<evidence type="ECO:0000256" key="11">
    <source>
        <dbReference type="SAM" id="MobiDB-lite"/>
    </source>
</evidence>
<feature type="compositionally biased region" description="Acidic residues" evidence="11">
    <location>
        <begin position="55"/>
        <end position="66"/>
    </location>
</feature>
<evidence type="ECO:0000256" key="5">
    <source>
        <dbReference type="ARBA" id="ARBA00022664"/>
    </source>
</evidence>
<evidence type="ECO:0000313" key="12">
    <source>
        <dbReference type="EMBL" id="CAG5850770.1"/>
    </source>
</evidence>
<feature type="compositionally biased region" description="Basic residues" evidence="11">
    <location>
        <begin position="288"/>
        <end position="298"/>
    </location>
</feature>
<proteinExistence type="inferred from homology"/>
<protein>
    <recommendedName>
        <fullName evidence="9">U5 small nuclear ribonucleoprotein TSSC4</fullName>
    </recommendedName>
</protein>
<reference evidence="12" key="1">
    <citation type="submission" date="2021-05" db="EMBL/GenBank/DDBJ databases">
        <authorList>
            <person name="Tigano A."/>
        </authorList>
    </citation>
    <scope>NUCLEOTIDE SEQUENCE</scope>
</reference>
<evidence type="ECO:0000256" key="10">
    <source>
        <dbReference type="ARBA" id="ARBA00045970"/>
    </source>
</evidence>
<accession>A0A8S4A5M7</accession>
<evidence type="ECO:0000256" key="9">
    <source>
        <dbReference type="ARBA" id="ARBA00035304"/>
    </source>
</evidence>
<dbReference type="GO" id="GO:0005737">
    <property type="term" value="C:cytoplasm"/>
    <property type="evidence" value="ECO:0007669"/>
    <property type="project" value="UniProtKB-SubCell"/>
</dbReference>
<feature type="compositionally biased region" description="Acidic residues" evidence="11">
    <location>
        <begin position="29"/>
        <end position="44"/>
    </location>
</feature>
<keyword evidence="4" id="KW-0963">Cytoplasm</keyword>
<comment type="caution">
    <text evidence="12">The sequence shown here is derived from an EMBL/GenBank/DDBJ whole genome shotgun (WGS) entry which is preliminary data.</text>
</comment>
<keyword evidence="8" id="KW-0539">Nucleus</keyword>
<feature type="compositionally biased region" description="Basic and acidic residues" evidence="11">
    <location>
        <begin position="140"/>
        <end position="150"/>
    </location>
</feature>
<evidence type="ECO:0000256" key="1">
    <source>
        <dbReference type="ARBA" id="ARBA00004123"/>
    </source>
</evidence>
<evidence type="ECO:0000256" key="4">
    <source>
        <dbReference type="ARBA" id="ARBA00022490"/>
    </source>
</evidence>
<evidence type="ECO:0000313" key="13">
    <source>
        <dbReference type="Proteomes" id="UP000677803"/>
    </source>
</evidence>
<evidence type="ECO:0000256" key="3">
    <source>
        <dbReference type="ARBA" id="ARBA00010362"/>
    </source>
</evidence>
<dbReference type="GO" id="GO:0008380">
    <property type="term" value="P:RNA splicing"/>
    <property type="evidence" value="ECO:0007669"/>
    <property type="project" value="UniProtKB-KW"/>
</dbReference>
<keyword evidence="13" id="KW-1185">Reference proteome</keyword>
<name>A0A8S4A5M7_9TELE</name>
<comment type="subcellular location">
    <subcellularLocation>
        <location evidence="2">Cytoplasm</location>
    </subcellularLocation>
    <subcellularLocation>
        <location evidence="1">Nucleus</location>
    </subcellularLocation>
</comment>
<feature type="region of interest" description="Disordered" evidence="11">
    <location>
        <begin position="1"/>
        <end position="66"/>
    </location>
</feature>
<sequence>MKQSGSQFSRAAGKMSDQKRLGPHGEVPASDDVDELSASDDSEPEERPSGAPFDPDLDCSDGDEEVEFCAPAVQSPFILSGGGSAFSLRSHSIFNCLDGVEKQPVTSLKRGIAKESQNTSDPPPACPTPPKKRGVPDYLLHPERWTRYSLEDVPESSDQDNRRAAHQFLSSLRQEAKPDPPCDIKQRMVFSKPKKPLKEQLPEQALADQPGKEKGLSLSHLSEGEEGQERGGGGGGEQARLKTEQLGQADAEEDEGVEVTGAVDSAERKKRVQEKTMQDSGPSFTSFRKIKGKNYRRSSVREDD</sequence>
<dbReference type="PANTHER" id="PTHR13445:SF3">
    <property type="entry name" value="U5 SMALL NUCLEAR RIBONUCLEOPROTEIN TSSC4"/>
    <property type="match status" value="1"/>
</dbReference>
<dbReference type="Proteomes" id="UP000677803">
    <property type="component" value="Unassembled WGS sequence"/>
</dbReference>
<dbReference type="GO" id="GO:0005681">
    <property type="term" value="C:spliceosomal complex"/>
    <property type="evidence" value="ECO:0007669"/>
    <property type="project" value="UniProtKB-KW"/>
</dbReference>
<feature type="region of interest" description="Disordered" evidence="11">
    <location>
        <begin position="105"/>
        <end position="304"/>
    </location>
</feature>
<gene>
    <name evidence="12" type="ORF">MMEN_LOCUS173</name>
</gene>